<dbReference type="GO" id="GO:0051782">
    <property type="term" value="P:negative regulation of cell division"/>
    <property type="evidence" value="ECO:0007669"/>
    <property type="project" value="TreeGrafter"/>
</dbReference>
<keyword evidence="4" id="KW-0969">Cilium</keyword>
<reference evidence="4 5" key="1">
    <citation type="submission" date="2020-08" db="EMBL/GenBank/DDBJ databases">
        <title>Sequencing the genomes of 1000 actinobacteria strains.</title>
        <authorList>
            <person name="Klenk H.-P."/>
        </authorList>
    </citation>
    <scope>NUCLEOTIDE SEQUENCE [LARGE SCALE GENOMIC DNA]</scope>
    <source>
        <strain evidence="4 5">DSM 45886</strain>
    </source>
</reference>
<gene>
    <name evidence="4" type="ORF">FHR38_002081</name>
</gene>
<dbReference type="Gene3D" id="3.40.50.300">
    <property type="entry name" value="P-loop containing nucleotide triphosphate hydrolases"/>
    <property type="match status" value="1"/>
</dbReference>
<dbReference type="InterPro" id="IPR050625">
    <property type="entry name" value="ParA/MinD_ATPase"/>
</dbReference>
<dbReference type="AlphaFoldDB" id="A0A7W7SP56"/>
<name>A0A7W7SP56_9ACTN</name>
<evidence type="ECO:0000313" key="4">
    <source>
        <dbReference type="EMBL" id="MBB4958348.1"/>
    </source>
</evidence>
<keyword evidence="4" id="KW-0966">Cell projection</keyword>
<dbReference type="Proteomes" id="UP000578819">
    <property type="component" value="Unassembled WGS sequence"/>
</dbReference>
<keyword evidence="1" id="KW-0547">Nucleotide-binding</keyword>
<dbReference type="SUPFAM" id="SSF52540">
    <property type="entry name" value="P-loop containing nucleoside triphosphate hydrolases"/>
    <property type="match status" value="1"/>
</dbReference>
<proteinExistence type="predicted"/>
<protein>
    <submittedName>
        <fullName evidence="4">MinD-like ATPase involved in chromosome partitioning or flagellar assembly</fullName>
    </submittedName>
</protein>
<evidence type="ECO:0000256" key="3">
    <source>
        <dbReference type="SAM" id="MobiDB-lite"/>
    </source>
</evidence>
<accession>A0A7W7SP56</accession>
<keyword evidence="4" id="KW-0282">Flagellum</keyword>
<feature type="compositionally biased region" description="Low complexity" evidence="3">
    <location>
        <begin position="11"/>
        <end position="23"/>
    </location>
</feature>
<dbReference type="InterPro" id="IPR027417">
    <property type="entry name" value="P-loop_NTPase"/>
</dbReference>
<dbReference type="RefSeq" id="WP_184534449.1">
    <property type="nucleotide sequence ID" value="NZ_JACHJW010000001.1"/>
</dbReference>
<keyword evidence="5" id="KW-1185">Reference proteome</keyword>
<dbReference type="EMBL" id="JACHJW010000001">
    <property type="protein sequence ID" value="MBB4958348.1"/>
    <property type="molecule type" value="Genomic_DNA"/>
</dbReference>
<sequence>MSRPTPPLAGPTPQRRTAPRARGIATLTPGSGSARITDERAFSTTAGSPSGPPRVVAFVAGNGGVGTTSTATAVALTLATLLPGQVALADTGTATASLAVRLGGSTGVDSMAVASRGNEPVVVAGVTVVDGAPWETPLSRPALARIVADLREEHHYTLLDVGNDASDVGHGALARADRIVVVTTPAPDAVAAAGRTLHRVRALDQDRVRNVVFALVDLPGGGWRHRWGRAQPQIPDVDRSTVIDVPWEPTLSAGVPVDLHRMHRRSRAALLRLAAVGCAD</sequence>
<feature type="compositionally biased region" description="Pro residues" evidence="3">
    <location>
        <begin position="1"/>
        <end position="10"/>
    </location>
</feature>
<dbReference type="GO" id="GO:0005524">
    <property type="term" value="F:ATP binding"/>
    <property type="evidence" value="ECO:0007669"/>
    <property type="project" value="UniProtKB-KW"/>
</dbReference>
<dbReference type="GO" id="GO:0005829">
    <property type="term" value="C:cytosol"/>
    <property type="evidence" value="ECO:0007669"/>
    <property type="project" value="TreeGrafter"/>
</dbReference>
<organism evidence="4 5">
    <name type="scientific">Micromonospora polyrhachis</name>
    <dbReference type="NCBI Taxonomy" id="1282883"/>
    <lineage>
        <taxon>Bacteria</taxon>
        <taxon>Bacillati</taxon>
        <taxon>Actinomycetota</taxon>
        <taxon>Actinomycetes</taxon>
        <taxon>Micromonosporales</taxon>
        <taxon>Micromonosporaceae</taxon>
        <taxon>Micromonospora</taxon>
    </lineage>
</organism>
<dbReference type="PANTHER" id="PTHR43384:SF6">
    <property type="entry name" value="SEPTUM SITE-DETERMINING PROTEIN MIND HOMOLOG, CHLOROPLASTIC"/>
    <property type="match status" value="1"/>
</dbReference>
<dbReference type="GO" id="GO:0009898">
    <property type="term" value="C:cytoplasmic side of plasma membrane"/>
    <property type="evidence" value="ECO:0007669"/>
    <property type="project" value="TreeGrafter"/>
</dbReference>
<evidence type="ECO:0000256" key="1">
    <source>
        <dbReference type="ARBA" id="ARBA00022741"/>
    </source>
</evidence>
<dbReference type="PANTHER" id="PTHR43384">
    <property type="entry name" value="SEPTUM SITE-DETERMINING PROTEIN MIND HOMOLOG, CHLOROPLASTIC-RELATED"/>
    <property type="match status" value="1"/>
</dbReference>
<dbReference type="GO" id="GO:0016887">
    <property type="term" value="F:ATP hydrolysis activity"/>
    <property type="evidence" value="ECO:0007669"/>
    <property type="project" value="TreeGrafter"/>
</dbReference>
<feature type="region of interest" description="Disordered" evidence="3">
    <location>
        <begin position="1"/>
        <end position="36"/>
    </location>
</feature>
<evidence type="ECO:0000256" key="2">
    <source>
        <dbReference type="ARBA" id="ARBA00022840"/>
    </source>
</evidence>
<keyword evidence="2" id="KW-0067">ATP-binding</keyword>
<evidence type="ECO:0000313" key="5">
    <source>
        <dbReference type="Proteomes" id="UP000578819"/>
    </source>
</evidence>
<comment type="caution">
    <text evidence="4">The sequence shown here is derived from an EMBL/GenBank/DDBJ whole genome shotgun (WGS) entry which is preliminary data.</text>
</comment>